<protein>
    <submittedName>
        <fullName evidence="1">Uncharacterized protein</fullName>
    </submittedName>
</protein>
<name>A0A8J2ZLL0_9RHOB</name>
<evidence type="ECO:0000313" key="2">
    <source>
        <dbReference type="Proteomes" id="UP000617145"/>
    </source>
</evidence>
<proteinExistence type="predicted"/>
<dbReference type="Gene3D" id="1.10.10.10">
    <property type="entry name" value="Winged helix-like DNA-binding domain superfamily/Winged helix DNA-binding domain"/>
    <property type="match status" value="1"/>
</dbReference>
<reference evidence="1" key="2">
    <citation type="submission" date="2020-09" db="EMBL/GenBank/DDBJ databases">
        <authorList>
            <person name="Sun Q."/>
            <person name="Zhou Y."/>
        </authorList>
    </citation>
    <scope>NUCLEOTIDE SEQUENCE</scope>
    <source>
        <strain evidence="1">CGMCC 1.15762</strain>
    </source>
</reference>
<dbReference type="AlphaFoldDB" id="A0A8J2ZLL0"/>
<organism evidence="1 2">
    <name type="scientific">Salipiger pallidus</name>
    <dbReference type="NCBI Taxonomy" id="1775170"/>
    <lineage>
        <taxon>Bacteria</taxon>
        <taxon>Pseudomonadati</taxon>
        <taxon>Pseudomonadota</taxon>
        <taxon>Alphaproteobacteria</taxon>
        <taxon>Rhodobacterales</taxon>
        <taxon>Roseobacteraceae</taxon>
        <taxon>Salipiger</taxon>
    </lineage>
</organism>
<gene>
    <name evidence="1" type="ORF">GCM10011415_28250</name>
</gene>
<comment type="caution">
    <text evidence="1">The sequence shown here is derived from an EMBL/GenBank/DDBJ whole genome shotgun (WGS) entry which is preliminary data.</text>
</comment>
<accession>A0A8J2ZLL0</accession>
<keyword evidence="2" id="KW-1185">Reference proteome</keyword>
<evidence type="ECO:0000313" key="1">
    <source>
        <dbReference type="EMBL" id="GGG77686.1"/>
    </source>
</evidence>
<dbReference type="RefSeq" id="WP_188790860.1">
    <property type="nucleotide sequence ID" value="NZ_BMJV01000005.1"/>
</dbReference>
<reference evidence="1" key="1">
    <citation type="journal article" date="2014" name="Int. J. Syst. Evol. Microbiol.">
        <title>Complete genome sequence of Corynebacterium casei LMG S-19264T (=DSM 44701T), isolated from a smear-ripened cheese.</title>
        <authorList>
            <consortium name="US DOE Joint Genome Institute (JGI-PGF)"/>
            <person name="Walter F."/>
            <person name="Albersmeier A."/>
            <person name="Kalinowski J."/>
            <person name="Ruckert C."/>
        </authorList>
    </citation>
    <scope>NUCLEOTIDE SEQUENCE</scope>
    <source>
        <strain evidence="1">CGMCC 1.15762</strain>
    </source>
</reference>
<sequence>MSWGEKKHKVLRALRSDPRQPVRTIAADLGVSASYVRAVKSRSGITAGEMSPENLLWLKSQAARDNLTVPQLLNGLVTDARLEAEEVV</sequence>
<dbReference type="Proteomes" id="UP000617145">
    <property type="component" value="Unassembled WGS sequence"/>
</dbReference>
<dbReference type="EMBL" id="BMJV01000005">
    <property type="protein sequence ID" value="GGG77686.1"/>
    <property type="molecule type" value="Genomic_DNA"/>
</dbReference>
<dbReference type="InterPro" id="IPR036388">
    <property type="entry name" value="WH-like_DNA-bd_sf"/>
</dbReference>